<dbReference type="AlphaFoldDB" id="A0A9P6DMR8"/>
<evidence type="ECO:0000313" key="1">
    <source>
        <dbReference type="EMBL" id="KAF9508236.1"/>
    </source>
</evidence>
<evidence type="ECO:0000313" key="2">
    <source>
        <dbReference type="Proteomes" id="UP000886523"/>
    </source>
</evidence>
<gene>
    <name evidence="1" type="ORF">BS47DRAFT_1417015</name>
</gene>
<organism evidence="1 2">
    <name type="scientific">Hydnum rufescens UP504</name>
    <dbReference type="NCBI Taxonomy" id="1448309"/>
    <lineage>
        <taxon>Eukaryota</taxon>
        <taxon>Fungi</taxon>
        <taxon>Dikarya</taxon>
        <taxon>Basidiomycota</taxon>
        <taxon>Agaricomycotina</taxon>
        <taxon>Agaricomycetes</taxon>
        <taxon>Cantharellales</taxon>
        <taxon>Hydnaceae</taxon>
        <taxon>Hydnum</taxon>
    </lineage>
</organism>
<comment type="caution">
    <text evidence="1">The sequence shown here is derived from an EMBL/GenBank/DDBJ whole genome shotgun (WGS) entry which is preliminary data.</text>
</comment>
<accession>A0A9P6DMR8</accession>
<name>A0A9P6DMR8_9AGAM</name>
<dbReference type="OrthoDB" id="3258141at2759"/>
<sequence>MQQDCHAVLIAYLNITMVPQKGETTVDNFAIKLFKVLGYVGQGRVAHTQVDLLLHICSENRHTKTNVCIVDCSQNDILLLVQEDKRFDAKQPVNAWAQLVAEAVAAFNENNAQWEVAGLPPLVEKHCYGRHLPCILQNPHHSNSVNSYLPWNLP</sequence>
<dbReference type="Proteomes" id="UP000886523">
    <property type="component" value="Unassembled WGS sequence"/>
</dbReference>
<protein>
    <submittedName>
        <fullName evidence="1">Uncharacterized protein</fullName>
    </submittedName>
</protein>
<proteinExistence type="predicted"/>
<dbReference type="EMBL" id="MU129062">
    <property type="protein sequence ID" value="KAF9508236.1"/>
    <property type="molecule type" value="Genomic_DNA"/>
</dbReference>
<reference evidence="1" key="1">
    <citation type="journal article" date="2020" name="Nat. Commun.">
        <title>Large-scale genome sequencing of mycorrhizal fungi provides insights into the early evolution of symbiotic traits.</title>
        <authorList>
            <person name="Miyauchi S."/>
            <person name="Kiss E."/>
            <person name="Kuo A."/>
            <person name="Drula E."/>
            <person name="Kohler A."/>
            <person name="Sanchez-Garcia M."/>
            <person name="Morin E."/>
            <person name="Andreopoulos B."/>
            <person name="Barry K.W."/>
            <person name="Bonito G."/>
            <person name="Buee M."/>
            <person name="Carver A."/>
            <person name="Chen C."/>
            <person name="Cichocki N."/>
            <person name="Clum A."/>
            <person name="Culley D."/>
            <person name="Crous P.W."/>
            <person name="Fauchery L."/>
            <person name="Girlanda M."/>
            <person name="Hayes R.D."/>
            <person name="Keri Z."/>
            <person name="LaButti K."/>
            <person name="Lipzen A."/>
            <person name="Lombard V."/>
            <person name="Magnuson J."/>
            <person name="Maillard F."/>
            <person name="Murat C."/>
            <person name="Nolan M."/>
            <person name="Ohm R.A."/>
            <person name="Pangilinan J."/>
            <person name="Pereira M.F."/>
            <person name="Perotto S."/>
            <person name="Peter M."/>
            <person name="Pfister S."/>
            <person name="Riley R."/>
            <person name="Sitrit Y."/>
            <person name="Stielow J.B."/>
            <person name="Szollosi G."/>
            <person name="Zifcakova L."/>
            <person name="Stursova M."/>
            <person name="Spatafora J.W."/>
            <person name="Tedersoo L."/>
            <person name="Vaario L.M."/>
            <person name="Yamada A."/>
            <person name="Yan M."/>
            <person name="Wang P."/>
            <person name="Xu J."/>
            <person name="Bruns T."/>
            <person name="Baldrian P."/>
            <person name="Vilgalys R."/>
            <person name="Dunand C."/>
            <person name="Henrissat B."/>
            <person name="Grigoriev I.V."/>
            <person name="Hibbett D."/>
            <person name="Nagy L.G."/>
            <person name="Martin F.M."/>
        </authorList>
    </citation>
    <scope>NUCLEOTIDE SEQUENCE</scope>
    <source>
        <strain evidence="1">UP504</strain>
    </source>
</reference>
<keyword evidence="2" id="KW-1185">Reference proteome</keyword>